<dbReference type="AlphaFoldDB" id="A0A7X3G384"/>
<keyword evidence="1" id="KW-0732">Signal</keyword>
<gene>
    <name evidence="3" type="ORF">GPY61_18235</name>
</gene>
<protein>
    <submittedName>
        <fullName evidence="3">PEP-CTERM sorting domain-containing protein</fullName>
    </submittedName>
</protein>
<dbReference type="Proteomes" id="UP000443353">
    <property type="component" value="Unassembled WGS sequence"/>
</dbReference>
<feature type="signal peptide" evidence="1">
    <location>
        <begin position="1"/>
        <end position="22"/>
    </location>
</feature>
<feature type="chain" id="PRO_5031547324" evidence="1">
    <location>
        <begin position="23"/>
        <end position="206"/>
    </location>
</feature>
<dbReference type="RefSeq" id="WP_056122642.1">
    <property type="nucleotide sequence ID" value="NZ_WSES01000005.1"/>
</dbReference>
<evidence type="ECO:0000256" key="1">
    <source>
        <dbReference type="SAM" id="SignalP"/>
    </source>
</evidence>
<evidence type="ECO:0000259" key="2">
    <source>
        <dbReference type="Pfam" id="PF07589"/>
    </source>
</evidence>
<feature type="domain" description="Ice-binding protein C-terminal" evidence="2">
    <location>
        <begin position="174"/>
        <end position="198"/>
    </location>
</feature>
<evidence type="ECO:0000313" key="3">
    <source>
        <dbReference type="EMBL" id="MVW61872.1"/>
    </source>
</evidence>
<name>A0A7X3G384_9BURK</name>
<proteinExistence type="predicted"/>
<keyword evidence="4" id="KW-1185">Reference proteome</keyword>
<evidence type="ECO:0000313" key="4">
    <source>
        <dbReference type="Proteomes" id="UP000443353"/>
    </source>
</evidence>
<accession>A0A7X3G384</accession>
<organism evidence="3 4">
    <name type="scientific">Massilia cellulosiltytica</name>
    <dbReference type="NCBI Taxonomy" id="2683234"/>
    <lineage>
        <taxon>Bacteria</taxon>
        <taxon>Pseudomonadati</taxon>
        <taxon>Pseudomonadota</taxon>
        <taxon>Betaproteobacteria</taxon>
        <taxon>Burkholderiales</taxon>
        <taxon>Oxalobacteraceae</taxon>
        <taxon>Telluria group</taxon>
        <taxon>Massilia</taxon>
    </lineage>
</organism>
<sequence length="206" mass="20689">MKKTLFALIASASLMLAGAANAGILGFEDVATDGDFAGLGDINPYAGLTFSDDWFAGDTGIDGYGNGAHGGTHFAVNGFGSDGATIGSATPFNFAGAWFAAPDGAADKASWIAIAAYDAANHLIGTTGKVAIGSSYTWAAAAFDNVSSLTITRDTGWFVMDDFTTAASVPPSGTVPEPASPLVLGLGAFALILGRARRRKAPGSAA</sequence>
<dbReference type="Pfam" id="PF07589">
    <property type="entry name" value="PEP-CTERM"/>
    <property type="match status" value="1"/>
</dbReference>
<reference evidence="3 4" key="1">
    <citation type="submission" date="2019-12" db="EMBL/GenBank/DDBJ databases">
        <authorList>
            <person name="Li C."/>
            <person name="Zhao J."/>
        </authorList>
    </citation>
    <scope>NUCLEOTIDE SEQUENCE [LARGE SCALE GENOMIC DNA]</scope>
    <source>
        <strain evidence="3 4">NEAU-DD11</strain>
    </source>
</reference>
<dbReference type="NCBIfam" id="TIGR02595">
    <property type="entry name" value="PEP_CTERM"/>
    <property type="match status" value="1"/>
</dbReference>
<dbReference type="EMBL" id="WSES01000005">
    <property type="protein sequence ID" value="MVW61872.1"/>
    <property type="molecule type" value="Genomic_DNA"/>
</dbReference>
<dbReference type="InterPro" id="IPR013424">
    <property type="entry name" value="Ice-binding_C"/>
</dbReference>
<comment type="caution">
    <text evidence="3">The sequence shown here is derived from an EMBL/GenBank/DDBJ whole genome shotgun (WGS) entry which is preliminary data.</text>
</comment>